<proteinExistence type="inferred from homology"/>
<dbReference type="InterPro" id="IPR017938">
    <property type="entry name" value="Riboflavin_synthase-like_b-brl"/>
</dbReference>
<dbReference type="CDD" id="cd06193">
    <property type="entry name" value="siderophore_interacting"/>
    <property type="match status" value="1"/>
</dbReference>
<dbReference type="InterPro" id="IPR013113">
    <property type="entry name" value="SIP_FAD-bd"/>
</dbReference>
<evidence type="ECO:0000313" key="4">
    <source>
        <dbReference type="Proteomes" id="UP000245629"/>
    </source>
</evidence>
<evidence type="ECO:0000259" key="2">
    <source>
        <dbReference type="PROSITE" id="PS51384"/>
    </source>
</evidence>
<dbReference type="InterPro" id="IPR007037">
    <property type="entry name" value="SIP_rossman_dom"/>
</dbReference>
<organism evidence="3 4">
    <name type="scientific">Azospirillum thermophilum</name>
    <dbReference type="NCBI Taxonomy" id="2202148"/>
    <lineage>
        <taxon>Bacteria</taxon>
        <taxon>Pseudomonadati</taxon>
        <taxon>Pseudomonadota</taxon>
        <taxon>Alphaproteobacteria</taxon>
        <taxon>Rhodospirillales</taxon>
        <taxon>Azospirillaceae</taxon>
        <taxon>Azospirillum</taxon>
    </lineage>
</organism>
<dbReference type="KEGG" id="azz:DEW08_20245"/>
<name>A0A2S2CVX7_9PROT</name>
<feature type="domain" description="FAD-binding FR-type" evidence="2">
    <location>
        <begin position="1"/>
        <end position="105"/>
    </location>
</feature>
<sequence>MEVAAVSSPTPRTRSILFGGPELAGFTLKPDVLAPHVGLVVPSPYGSGMAPPRIYSVRRFDAAAPTLEVTIALHGGAGIASAWAARARPGDRVGISVAGGLPMKPASRYVVAGDHTAVGAIAHLLDRLPGTASAEVFIEVPDPAERQDLPSAAATAITWFHRDETSPPEASRLPEAVMAATAATPDGLALWAGAEHHIATRIRTHVRRTLRLPREAHSVVAYWKASASQGSYRHYD</sequence>
<dbReference type="InterPro" id="IPR039374">
    <property type="entry name" value="SIP_fam"/>
</dbReference>
<dbReference type="Gene3D" id="2.40.30.10">
    <property type="entry name" value="Translation factors"/>
    <property type="match status" value="1"/>
</dbReference>
<dbReference type="SUPFAM" id="SSF63380">
    <property type="entry name" value="Riboflavin synthase domain-like"/>
    <property type="match status" value="1"/>
</dbReference>
<dbReference type="PANTHER" id="PTHR30157">
    <property type="entry name" value="FERRIC REDUCTASE, NADPH-DEPENDENT"/>
    <property type="match status" value="1"/>
</dbReference>
<dbReference type="Pfam" id="PF04954">
    <property type="entry name" value="SIP"/>
    <property type="match status" value="1"/>
</dbReference>
<dbReference type="PANTHER" id="PTHR30157:SF0">
    <property type="entry name" value="NADPH-DEPENDENT FERRIC-CHELATE REDUCTASE"/>
    <property type="match status" value="1"/>
</dbReference>
<dbReference type="OrthoDB" id="9814826at2"/>
<dbReference type="GO" id="GO:0016491">
    <property type="term" value="F:oxidoreductase activity"/>
    <property type="evidence" value="ECO:0007669"/>
    <property type="project" value="InterPro"/>
</dbReference>
<dbReference type="PROSITE" id="PS51384">
    <property type="entry name" value="FAD_FR"/>
    <property type="match status" value="1"/>
</dbReference>
<dbReference type="EMBL" id="CP029354">
    <property type="protein sequence ID" value="AWK88550.1"/>
    <property type="molecule type" value="Genomic_DNA"/>
</dbReference>
<dbReference type="AlphaFoldDB" id="A0A2S2CVX7"/>
<dbReference type="Gene3D" id="3.40.50.80">
    <property type="entry name" value="Nucleotide-binding domain of ferredoxin-NADP reductase (FNR) module"/>
    <property type="match status" value="1"/>
</dbReference>
<dbReference type="Pfam" id="PF08021">
    <property type="entry name" value="FAD_binding_9"/>
    <property type="match status" value="1"/>
</dbReference>
<protein>
    <submittedName>
        <fullName evidence="3">Siderophore-interacting protein</fullName>
    </submittedName>
</protein>
<reference evidence="4" key="1">
    <citation type="submission" date="2018-05" db="EMBL/GenBank/DDBJ databases">
        <title>Azospirillum thermophila sp. nov., a novel isolated from hot spring.</title>
        <authorList>
            <person name="Zhao Z."/>
        </authorList>
    </citation>
    <scope>NUCLEOTIDE SEQUENCE [LARGE SCALE GENOMIC DNA]</scope>
    <source>
        <strain evidence="4">CFH 70021</strain>
    </source>
</reference>
<accession>A0A2S2CVX7</accession>
<evidence type="ECO:0000313" key="3">
    <source>
        <dbReference type="EMBL" id="AWK88550.1"/>
    </source>
</evidence>
<evidence type="ECO:0000256" key="1">
    <source>
        <dbReference type="ARBA" id="ARBA00035644"/>
    </source>
</evidence>
<dbReference type="InterPro" id="IPR039261">
    <property type="entry name" value="FNR_nucleotide-bd"/>
</dbReference>
<keyword evidence="4" id="KW-1185">Reference proteome</keyword>
<dbReference type="Proteomes" id="UP000245629">
    <property type="component" value="Chromosome 3"/>
</dbReference>
<dbReference type="InterPro" id="IPR017927">
    <property type="entry name" value="FAD-bd_FR_type"/>
</dbReference>
<comment type="similarity">
    <text evidence="1">Belongs to the SIP oxidoreductase family.</text>
</comment>
<gene>
    <name evidence="3" type="ORF">DEW08_20245</name>
</gene>